<dbReference type="OrthoDB" id="298344at2759"/>
<name>A0A0D0TT40_9TREE</name>
<feature type="compositionally biased region" description="Low complexity" evidence="1">
    <location>
        <begin position="73"/>
        <end position="84"/>
    </location>
</feature>
<reference evidence="2 3" key="1">
    <citation type="submission" date="2015-01" db="EMBL/GenBank/DDBJ databases">
        <title>The Genome Sequence of Cryptococcus gattii Ram5.</title>
        <authorList>
            <consortium name="The Broad Institute Genomics Platform"/>
            <person name="Cuomo C."/>
            <person name="Litvintseva A."/>
            <person name="Chen Y."/>
            <person name="Heitman J."/>
            <person name="Sun S."/>
            <person name="Springer D."/>
            <person name="Dromer F."/>
            <person name="Young S."/>
            <person name="Zeng Q."/>
            <person name="Gargeya S."/>
            <person name="Abouelleil A."/>
            <person name="Alvarado L."/>
            <person name="Chapman S.B."/>
            <person name="Gainer-Dewar J."/>
            <person name="Goldberg J."/>
            <person name="Griggs A."/>
            <person name="Gujja S."/>
            <person name="Hansen M."/>
            <person name="Howarth C."/>
            <person name="Imamovic A."/>
            <person name="Larimer J."/>
            <person name="Murphy C."/>
            <person name="Naylor J."/>
            <person name="Pearson M."/>
            <person name="Priest M."/>
            <person name="Roberts A."/>
            <person name="Saif S."/>
            <person name="Shea T."/>
            <person name="Sykes S."/>
            <person name="Wortman J."/>
            <person name="Nusbaum C."/>
            <person name="Birren B."/>
        </authorList>
    </citation>
    <scope>NUCLEOTIDE SEQUENCE [LARGE SCALE GENOMIC DNA]</scope>
    <source>
        <strain evidence="2 3">Ram5</strain>
    </source>
</reference>
<accession>A0A0D0TT40</accession>
<feature type="compositionally biased region" description="Basic and acidic residues" evidence="1">
    <location>
        <begin position="148"/>
        <end position="157"/>
    </location>
</feature>
<evidence type="ECO:0000313" key="3">
    <source>
        <dbReference type="Proteomes" id="UP000053392"/>
    </source>
</evidence>
<keyword evidence="3" id="KW-1185">Reference proteome</keyword>
<dbReference type="Proteomes" id="UP000053392">
    <property type="component" value="Unassembled WGS sequence"/>
</dbReference>
<organism evidence="2 3">
    <name type="scientific">Cryptococcus deuterogattii Ram5</name>
    <dbReference type="NCBI Taxonomy" id="1296110"/>
    <lineage>
        <taxon>Eukaryota</taxon>
        <taxon>Fungi</taxon>
        <taxon>Dikarya</taxon>
        <taxon>Basidiomycota</taxon>
        <taxon>Agaricomycotina</taxon>
        <taxon>Tremellomycetes</taxon>
        <taxon>Tremellales</taxon>
        <taxon>Cryptococcaceae</taxon>
        <taxon>Cryptococcus</taxon>
        <taxon>Cryptococcus gattii species complex</taxon>
    </lineage>
</organism>
<dbReference type="HOGENOM" id="CLU_407098_0_0_1"/>
<feature type="region of interest" description="Disordered" evidence="1">
    <location>
        <begin position="116"/>
        <end position="217"/>
    </location>
</feature>
<feature type="region of interest" description="Disordered" evidence="1">
    <location>
        <begin position="1"/>
        <end position="104"/>
    </location>
</feature>
<protein>
    <submittedName>
        <fullName evidence="2">Unplaced genomic scaffold supercont1.13, whole genome shotgun sequence</fullName>
    </submittedName>
</protein>
<dbReference type="EMBL" id="KN847908">
    <property type="protein sequence ID" value="KIR38853.1"/>
    <property type="molecule type" value="Genomic_DNA"/>
</dbReference>
<evidence type="ECO:0000313" key="2">
    <source>
        <dbReference type="EMBL" id="KIR38853.1"/>
    </source>
</evidence>
<feature type="compositionally biased region" description="Basic and acidic residues" evidence="1">
    <location>
        <begin position="173"/>
        <end position="217"/>
    </location>
</feature>
<proteinExistence type="predicted"/>
<dbReference type="AlphaFoldDB" id="A0A0D0TT40"/>
<gene>
    <name evidence="2" type="ORF">I313_04993</name>
</gene>
<sequence length="681" mass="75376">MVIPQNALDRSRASSSELSELSSEENKAPKAPKATGKKRARSGDDNAAGQTKPKAKKVKANGESGEATKKAKAGTTKSTSSSNKPTKKSVKGGKGATQAETDPVNATALAVSAILHEDSDLSDIESDIERTKKQASLKVAPKKKGTKVAKEPKEKNGKKANGKAKNQTKAAGKIKDKAPKGVSKDAQGGKEKLQKKAKETKSKDAQKPKPRMKKPEVIPEPPIFEKVVTRLGHEEAEQRMALREFLWRFRQILSIPERSLPALDDFDRPITESNVRLISGALLDMIKDELEASKDEDDEDLKETLFNFREELRYYADLPRFVSIFQSLSEPLGLKLPQAPFDRRAEANEAALRSLFDLGDDQAAPAWATELSVPSRRGASRMPQPSEVVRMLLALVERTLTTPKIKNNMEAFAFETQVRKEHANLLKKEQTAWENQKQKLQEERLLCKTAAETKANVSQTTRQSREHNLRLAQYNTNMRAGISQTSLRFEPLGTDLDGRIYYALSHRPIENDTKAPIGWGTGILIWGPAVAGKVAEDDNLPHSIERWSHFGKSKDVKPLIKWLEWRYKKAVESAEPNSTATVTLDGASSNDTVAQHISQLASHVRSQKQIRHEKDDDASSASSGLTPPPTSSREEMMILINPPNYTPSAETLEDRGKSLTSRLGEVAEWLEVLEWKGLGEP</sequence>
<evidence type="ECO:0000256" key="1">
    <source>
        <dbReference type="SAM" id="MobiDB-lite"/>
    </source>
</evidence>
<feature type="region of interest" description="Disordered" evidence="1">
    <location>
        <begin position="602"/>
        <end position="635"/>
    </location>
</feature>